<comment type="caution">
    <text evidence="3">The sequence shown here is derived from an EMBL/GenBank/DDBJ whole genome shotgun (WGS) entry which is preliminary data.</text>
</comment>
<evidence type="ECO:0000313" key="4">
    <source>
        <dbReference type="Proteomes" id="UP000580718"/>
    </source>
</evidence>
<dbReference type="GO" id="GO:0051301">
    <property type="term" value="P:cell division"/>
    <property type="evidence" value="ECO:0007669"/>
    <property type="project" value="UniProtKB-KW"/>
</dbReference>
<dbReference type="AlphaFoldDB" id="A0A839Y6J3"/>
<gene>
    <name evidence="3" type="ORF">FHX36_004098</name>
</gene>
<accession>A0A839Y6J3</accession>
<evidence type="ECO:0000256" key="1">
    <source>
        <dbReference type="SAM" id="Coils"/>
    </source>
</evidence>
<feature type="coiled-coil region" evidence="1">
    <location>
        <begin position="575"/>
        <end position="627"/>
    </location>
</feature>
<protein>
    <submittedName>
        <fullName evidence="3">FtsZ-binding cell division protein ZapB</fullName>
    </submittedName>
</protein>
<reference evidence="3 4" key="1">
    <citation type="submission" date="2020-08" db="EMBL/GenBank/DDBJ databases">
        <title>Sequencing the genomes of 1000 actinobacteria strains.</title>
        <authorList>
            <person name="Klenk H.-P."/>
        </authorList>
    </citation>
    <scope>NUCLEOTIDE SEQUENCE [LARGE SCALE GENOMIC DNA]</scope>
    <source>
        <strain evidence="3 4">DSM 16678</strain>
    </source>
</reference>
<evidence type="ECO:0000313" key="3">
    <source>
        <dbReference type="EMBL" id="MBB3678309.1"/>
    </source>
</evidence>
<sequence>MSSTENTGDRTQQAATTPEEDQPQGVTSGAPTAEGGDATTSDATAGTGSAPPATPQEAAALAAAAASGDFSGLTSGDATTAAAAASGDVPTEDAPTPPDATGDTTTDTTTEATTEAAPSEVVTDPTTDAATVVDTGVLAAESATAPTTETTPEATPEATLEAAPEATPSEVVTDPTTDAATVVDTGVLAAESATAPAQDDPTPAALTDTVPESVGELTAVPTPRPRPSKPRKAPAAPAVPADPQPGATDAVPVVPASDPTAWGRVDDEGTVYVRTAAGERPVGSWQAGEPAEGLAHYGRRFDDLATEVALLEARLAAHTGNPGEIKTKAEELAEQILTASAVGDLDHLALRARAMVSMAETAVAANRAEKAKARAAQVARKEALAAEAEQIAADSTQWKAAGDRLKAIVEEWKTIKGIDRKTDEALWQRFAAARDAFGRRRGAHFAELDKQRSEARAAKSELIAEAERLSSSTEWGPTSAAMRTLMDRWKAVPRVGRDTDDDLWKKFRAAQDVFFAARTASDQARSSDELANQKAKEELLAEAEKLDPANKGHQGQLRKLQERYDAIGHVPRGAMRDLEDRMRAVEEKFRGAAESSRPRVQAENPLLTSMRAAVTKAEEQLAKAQAAGNAKRISEAEANLATRKEWLAEAEKSSSRR</sequence>
<name>A0A839Y6J3_9ACTN</name>
<evidence type="ECO:0000256" key="2">
    <source>
        <dbReference type="SAM" id="MobiDB-lite"/>
    </source>
</evidence>
<dbReference type="RefSeq" id="WP_183514279.1">
    <property type="nucleotide sequence ID" value="NZ_JACIBU010000002.1"/>
</dbReference>
<organism evidence="3 4">
    <name type="scientific">Modestobacter versicolor</name>
    <dbReference type="NCBI Taxonomy" id="429133"/>
    <lineage>
        <taxon>Bacteria</taxon>
        <taxon>Bacillati</taxon>
        <taxon>Actinomycetota</taxon>
        <taxon>Actinomycetes</taxon>
        <taxon>Geodermatophilales</taxon>
        <taxon>Geodermatophilaceae</taxon>
        <taxon>Modestobacter</taxon>
    </lineage>
</organism>
<feature type="region of interest" description="Disordered" evidence="2">
    <location>
        <begin position="1"/>
        <end position="251"/>
    </location>
</feature>
<feature type="compositionally biased region" description="Polar residues" evidence="2">
    <location>
        <begin position="1"/>
        <end position="16"/>
    </location>
</feature>
<dbReference type="EMBL" id="JACIBU010000002">
    <property type="protein sequence ID" value="MBB3678309.1"/>
    <property type="molecule type" value="Genomic_DNA"/>
</dbReference>
<feature type="compositionally biased region" description="Low complexity" evidence="2">
    <location>
        <begin position="233"/>
        <end position="247"/>
    </location>
</feature>
<proteinExistence type="predicted"/>
<dbReference type="Proteomes" id="UP000580718">
    <property type="component" value="Unassembled WGS sequence"/>
</dbReference>
<feature type="compositionally biased region" description="Low complexity" evidence="2">
    <location>
        <begin position="35"/>
        <end position="66"/>
    </location>
</feature>
<keyword evidence="1" id="KW-0175">Coiled coil</keyword>
<feature type="compositionally biased region" description="Low complexity" evidence="2">
    <location>
        <begin position="75"/>
        <end position="211"/>
    </location>
</feature>
<dbReference type="Pfam" id="PF03993">
    <property type="entry name" value="DUF349"/>
    <property type="match status" value="3"/>
</dbReference>
<keyword evidence="3" id="KW-0132">Cell division</keyword>
<dbReference type="InterPro" id="IPR007139">
    <property type="entry name" value="DUF349"/>
</dbReference>
<keyword evidence="3" id="KW-0131">Cell cycle</keyword>